<dbReference type="Gene3D" id="1.10.287.70">
    <property type="match status" value="1"/>
</dbReference>
<dbReference type="SUPFAM" id="SSF81324">
    <property type="entry name" value="Voltage-gated potassium channels"/>
    <property type="match status" value="2"/>
</dbReference>
<feature type="transmembrane region" description="Helical" evidence="10">
    <location>
        <begin position="419"/>
        <end position="439"/>
    </location>
</feature>
<evidence type="ECO:0000256" key="6">
    <source>
        <dbReference type="ARBA" id="ARBA00023136"/>
    </source>
</evidence>
<reference evidence="12 13" key="1">
    <citation type="submission" date="2019-10" db="EMBL/GenBank/DDBJ databases">
        <title>Assembly and Annotation for the nematode Trichostrongylus colubriformis.</title>
        <authorList>
            <person name="Martin J."/>
        </authorList>
    </citation>
    <scope>NUCLEOTIDE SEQUENCE [LARGE SCALE GENOMIC DNA]</scope>
    <source>
        <strain evidence="12">G859</strain>
        <tissue evidence="12">Whole worm</tissue>
    </source>
</reference>
<feature type="transmembrane region" description="Helical" evidence="10">
    <location>
        <begin position="380"/>
        <end position="399"/>
    </location>
</feature>
<keyword evidence="4 10" id="KW-1133">Transmembrane helix</keyword>
<dbReference type="AlphaFoldDB" id="A0AAN8F7Q0"/>
<evidence type="ECO:0000256" key="10">
    <source>
        <dbReference type="SAM" id="Phobius"/>
    </source>
</evidence>
<evidence type="ECO:0000256" key="8">
    <source>
        <dbReference type="RuleBase" id="RU003857"/>
    </source>
</evidence>
<dbReference type="InterPro" id="IPR003280">
    <property type="entry name" value="2pore_dom_K_chnl"/>
</dbReference>
<dbReference type="GO" id="GO:0022841">
    <property type="term" value="F:potassium ion leak channel activity"/>
    <property type="evidence" value="ECO:0007669"/>
    <property type="project" value="TreeGrafter"/>
</dbReference>
<comment type="similarity">
    <text evidence="8">Belongs to the two pore domain potassium channel (TC 1.A.1.8) family.</text>
</comment>
<dbReference type="Proteomes" id="UP001331761">
    <property type="component" value="Unassembled WGS sequence"/>
</dbReference>
<keyword evidence="7 8" id="KW-0407">Ion channel</keyword>
<dbReference type="PANTHER" id="PTHR11003:SF347">
    <property type="entry name" value="POTASSIUM CHANNEL DOMAIN-CONTAINING PROTEIN"/>
    <property type="match status" value="1"/>
</dbReference>
<feature type="domain" description="Potassium channel" evidence="11">
    <location>
        <begin position="357"/>
        <end position="443"/>
    </location>
</feature>
<evidence type="ECO:0000256" key="9">
    <source>
        <dbReference type="SAM" id="MobiDB-lite"/>
    </source>
</evidence>
<evidence type="ECO:0000259" key="11">
    <source>
        <dbReference type="Pfam" id="PF07885"/>
    </source>
</evidence>
<keyword evidence="3 8" id="KW-0812">Transmembrane</keyword>
<feature type="compositionally biased region" description="Low complexity" evidence="9">
    <location>
        <begin position="609"/>
        <end position="646"/>
    </location>
</feature>
<dbReference type="PANTHER" id="PTHR11003">
    <property type="entry name" value="POTASSIUM CHANNEL, SUBFAMILY K"/>
    <property type="match status" value="1"/>
</dbReference>
<dbReference type="GO" id="GO:0005886">
    <property type="term" value="C:plasma membrane"/>
    <property type="evidence" value="ECO:0007669"/>
    <property type="project" value="TreeGrafter"/>
</dbReference>
<protein>
    <submittedName>
        <fullName evidence="12">Ion channel</fullName>
    </submittedName>
</protein>
<dbReference type="InterPro" id="IPR013099">
    <property type="entry name" value="K_chnl_dom"/>
</dbReference>
<keyword evidence="5 8" id="KW-0406">Ion transport</keyword>
<dbReference type="GO" id="GO:0030322">
    <property type="term" value="P:stabilization of membrane potential"/>
    <property type="evidence" value="ECO:0007669"/>
    <property type="project" value="TreeGrafter"/>
</dbReference>
<evidence type="ECO:0000256" key="1">
    <source>
        <dbReference type="ARBA" id="ARBA00004141"/>
    </source>
</evidence>
<dbReference type="Pfam" id="PF07885">
    <property type="entry name" value="Ion_trans_2"/>
    <property type="match status" value="2"/>
</dbReference>
<feature type="region of interest" description="Disordered" evidence="9">
    <location>
        <begin position="728"/>
        <end position="752"/>
    </location>
</feature>
<evidence type="ECO:0000256" key="7">
    <source>
        <dbReference type="ARBA" id="ARBA00023303"/>
    </source>
</evidence>
<evidence type="ECO:0000313" key="13">
    <source>
        <dbReference type="Proteomes" id="UP001331761"/>
    </source>
</evidence>
<feature type="transmembrane region" description="Helical" evidence="10">
    <location>
        <begin position="347"/>
        <end position="368"/>
    </location>
</feature>
<comment type="caution">
    <text evidence="12">The sequence shown here is derived from an EMBL/GenBank/DDBJ whole genome shotgun (WGS) entry which is preliminary data.</text>
</comment>
<organism evidence="12 13">
    <name type="scientific">Trichostrongylus colubriformis</name>
    <name type="common">Black scour worm</name>
    <dbReference type="NCBI Taxonomy" id="6319"/>
    <lineage>
        <taxon>Eukaryota</taxon>
        <taxon>Metazoa</taxon>
        <taxon>Ecdysozoa</taxon>
        <taxon>Nematoda</taxon>
        <taxon>Chromadorea</taxon>
        <taxon>Rhabditida</taxon>
        <taxon>Rhabditina</taxon>
        <taxon>Rhabditomorpha</taxon>
        <taxon>Strongyloidea</taxon>
        <taxon>Trichostrongylidae</taxon>
        <taxon>Trichostrongylus</taxon>
    </lineage>
</organism>
<gene>
    <name evidence="12" type="ORF">GCK32_003116</name>
</gene>
<evidence type="ECO:0000256" key="3">
    <source>
        <dbReference type="ARBA" id="ARBA00022692"/>
    </source>
</evidence>
<evidence type="ECO:0000313" key="12">
    <source>
        <dbReference type="EMBL" id="KAK5971960.1"/>
    </source>
</evidence>
<proteinExistence type="inferred from homology"/>
<dbReference type="EMBL" id="WIXE01017172">
    <property type="protein sequence ID" value="KAK5971960.1"/>
    <property type="molecule type" value="Genomic_DNA"/>
</dbReference>
<feature type="transmembrane region" description="Helical" evidence="10">
    <location>
        <begin position="254"/>
        <end position="272"/>
    </location>
</feature>
<dbReference type="PRINTS" id="PR01333">
    <property type="entry name" value="2POREKCHANEL"/>
</dbReference>
<feature type="region of interest" description="Disordered" evidence="9">
    <location>
        <begin position="599"/>
        <end position="660"/>
    </location>
</feature>
<feature type="transmembrane region" description="Helical" evidence="10">
    <location>
        <begin position="284"/>
        <end position="302"/>
    </location>
</feature>
<accession>A0AAN8F7Q0</accession>
<dbReference type="FunFam" id="1.10.287.70:FF:000256">
    <property type="entry name" value="TWiK family of potassium channels"/>
    <property type="match status" value="1"/>
</dbReference>
<evidence type="ECO:0000256" key="2">
    <source>
        <dbReference type="ARBA" id="ARBA00022448"/>
    </source>
</evidence>
<feature type="domain" description="Potassium channel" evidence="11">
    <location>
        <begin position="253"/>
        <end position="308"/>
    </location>
</feature>
<feature type="compositionally biased region" description="Low complexity" evidence="9">
    <location>
        <begin position="729"/>
        <end position="742"/>
    </location>
</feature>
<keyword evidence="2 8" id="KW-0813">Transport</keyword>
<comment type="subcellular location">
    <subcellularLocation>
        <location evidence="1">Membrane</location>
        <topology evidence="1">Multi-pass membrane protein</topology>
    </subcellularLocation>
</comment>
<sequence>MNSSLRYPYVRRSIAHVDGAALQHLLLNERVWRNAFAKGTKDVESDKQSKWTKILGYAQLVYEKSRIHYLIPIILLFAYSLLGGLIFWSIERSHEEVLLTDKSNFIDALKEELLNVVIRIHDRLSEFNKAYENDSYVRRLHYRAYRKYALNELHKIVYWYTLSIFYLTENETHKAMALRPQNAESMWKQQFESNFGRIHALRNYTDQLAMRCWEIGVEGAHSGWQRPLYRRKINQSMTDYNIAVGLDNVLTPIWTFWNAMFLAVTTYTTIGYGNITAKTKLGKLAAMVYAVIGIPLVLMILHKLGRFFLLALEHIWDFVMRGAEYLCFVSGSSSRLKLTEEERISEMPLLLALGVAFGWMFLCAAIFLRFEKDWDYFKSFYFFFCSLTTIGYGELFFGFDPLFPMIIGDVTPTKSEDMFIIFGLIMVGLSLVSMCINVIQLKLEKLFEELLLTLMEEYSSDPEGSDLKGGHIGLIEMWRVWKKRKSRLRNGLAPARLAAGKASHNLAKVLPFARRRDRQHLIAELHLRLRQKHKSTQTDFIFGPILEEAWTETSDVDSYTTSCSVPYDSGGGGGGSNFLMGAPIVAAPSRCESRPVVVQAEHSAVTTPSLASSSQHTASAQSQPMSQSTSSGKYSKFSSSLSTVSSRNTGGSARSAPTAPSPMWYPVDFDPSRRWTFLGTGKTPRGAPRGLVVPHMYTTRQIRQVHTTEMKRLIAELDSRIQDCRVLASPRSSSPMSSYGSSNRVPPRTPMK</sequence>
<feature type="transmembrane region" description="Helical" evidence="10">
    <location>
        <begin position="69"/>
        <end position="90"/>
    </location>
</feature>
<evidence type="ECO:0000256" key="5">
    <source>
        <dbReference type="ARBA" id="ARBA00023065"/>
    </source>
</evidence>
<evidence type="ECO:0000256" key="4">
    <source>
        <dbReference type="ARBA" id="ARBA00022989"/>
    </source>
</evidence>
<name>A0AAN8F7Q0_TRICO</name>
<dbReference type="GO" id="GO:0015271">
    <property type="term" value="F:outward rectifier potassium channel activity"/>
    <property type="evidence" value="ECO:0007669"/>
    <property type="project" value="TreeGrafter"/>
</dbReference>
<keyword evidence="13" id="KW-1185">Reference proteome</keyword>
<keyword evidence="6 10" id="KW-0472">Membrane</keyword>